<accession>A0A7J0DA59</accession>
<dbReference type="Pfam" id="PF00078">
    <property type="entry name" value="RVT_1"/>
    <property type="match status" value="1"/>
</dbReference>
<dbReference type="SUPFAM" id="SSF56672">
    <property type="entry name" value="DNA/RNA polymerases"/>
    <property type="match status" value="1"/>
</dbReference>
<name>A0A7J0DA59_9ERIC</name>
<evidence type="ECO:0000313" key="3">
    <source>
        <dbReference type="Proteomes" id="UP000585474"/>
    </source>
</evidence>
<dbReference type="PANTHER" id="PTHR46890">
    <property type="entry name" value="NON-LTR RETROLELEMENT REVERSE TRANSCRIPTASE-LIKE PROTEIN-RELATED"/>
    <property type="match status" value="1"/>
</dbReference>
<dbReference type="Proteomes" id="UP000585474">
    <property type="component" value="Unassembled WGS sequence"/>
</dbReference>
<keyword evidence="3" id="KW-1185">Reference proteome</keyword>
<dbReference type="EMBL" id="BJWL01000119">
    <property type="protein sequence ID" value="GFS30407.1"/>
    <property type="molecule type" value="Genomic_DNA"/>
</dbReference>
<proteinExistence type="predicted"/>
<dbReference type="PANTHER" id="PTHR46890:SF48">
    <property type="entry name" value="RNA-DIRECTED DNA POLYMERASE"/>
    <property type="match status" value="1"/>
</dbReference>
<dbReference type="CDD" id="cd01650">
    <property type="entry name" value="RT_nLTR_like"/>
    <property type="match status" value="1"/>
</dbReference>
<evidence type="ECO:0000313" key="2">
    <source>
        <dbReference type="EMBL" id="GFS30407.1"/>
    </source>
</evidence>
<feature type="domain" description="Reverse transcriptase" evidence="1">
    <location>
        <begin position="83"/>
        <end position="238"/>
    </location>
</feature>
<dbReference type="AlphaFoldDB" id="A0A7J0DA59"/>
<protein>
    <recommendedName>
        <fullName evidence="1">Reverse transcriptase domain-containing protein</fullName>
    </recommendedName>
</protein>
<gene>
    <name evidence="2" type="ORF">Acr_00g0011770</name>
</gene>
<dbReference type="InterPro" id="IPR052343">
    <property type="entry name" value="Retrotransposon-Effector_Assoc"/>
</dbReference>
<evidence type="ECO:0000259" key="1">
    <source>
        <dbReference type="Pfam" id="PF00078"/>
    </source>
</evidence>
<sequence length="460" mass="52509">MAFGSLDATDKMILEQTFSEKEIVRAIKDCSSFKAPGPDGFNLGFVKKAWKILRHDCLEFFFEFHKNGRLVKGLNATFIALIPKVEGPLLFKDFRPIGMVGWLYKILAKVLATRLKYVLPKVISESQSAFLGGRQILDGVLIANELIHDWRVQAKQGLIFKVDFTKAYDCVNWTFLKDMNRMLGCGLKWCHWIDECISTASMSILLNGSATKEFKSKRGIRQGDPLFPFLFNIVAKALNILFHRVIEAELIKGVSLSQNTVIAAKYRYSCDQWLPNLPNTGSPSPLWSAICSLGSSDPIVLDLLQQGFQTQLRDGARTKFWEDRWCGGIPLKEEFPRLFLISINKIAKVRDLFVESESENLKLEFIWEEELLFGLKQQLQRISFSNIRNDSLSWKWDQNGIFSVSSFYTKWESNAVMDNSSGESISVVWKNICPLRIKVFSWLAIQDKIVTRDCLLRGVS</sequence>
<dbReference type="OrthoDB" id="1938551at2759"/>
<dbReference type="InterPro" id="IPR043502">
    <property type="entry name" value="DNA/RNA_pol_sf"/>
</dbReference>
<organism evidence="2 3">
    <name type="scientific">Actinidia rufa</name>
    <dbReference type="NCBI Taxonomy" id="165716"/>
    <lineage>
        <taxon>Eukaryota</taxon>
        <taxon>Viridiplantae</taxon>
        <taxon>Streptophyta</taxon>
        <taxon>Embryophyta</taxon>
        <taxon>Tracheophyta</taxon>
        <taxon>Spermatophyta</taxon>
        <taxon>Magnoliopsida</taxon>
        <taxon>eudicotyledons</taxon>
        <taxon>Gunneridae</taxon>
        <taxon>Pentapetalae</taxon>
        <taxon>asterids</taxon>
        <taxon>Ericales</taxon>
        <taxon>Actinidiaceae</taxon>
        <taxon>Actinidia</taxon>
    </lineage>
</organism>
<reference evidence="3" key="1">
    <citation type="submission" date="2019-07" db="EMBL/GenBank/DDBJ databases">
        <title>De Novo Assembly of kiwifruit Actinidia rufa.</title>
        <authorList>
            <person name="Sugita-Konishi S."/>
            <person name="Sato K."/>
            <person name="Mori E."/>
            <person name="Abe Y."/>
            <person name="Kisaki G."/>
            <person name="Hamano K."/>
            <person name="Suezawa K."/>
            <person name="Otani M."/>
            <person name="Fukuda T."/>
            <person name="Manabe T."/>
            <person name="Gomi K."/>
            <person name="Tabuchi M."/>
            <person name="Akimitsu K."/>
            <person name="Kataoka I."/>
        </authorList>
    </citation>
    <scope>NUCLEOTIDE SEQUENCE [LARGE SCALE GENOMIC DNA]</scope>
    <source>
        <strain evidence="3">cv. Fuchu</strain>
    </source>
</reference>
<dbReference type="InterPro" id="IPR000477">
    <property type="entry name" value="RT_dom"/>
</dbReference>
<comment type="caution">
    <text evidence="2">The sequence shown here is derived from an EMBL/GenBank/DDBJ whole genome shotgun (WGS) entry which is preliminary data.</text>
</comment>